<evidence type="ECO:0000256" key="3">
    <source>
        <dbReference type="ARBA" id="ARBA00022691"/>
    </source>
</evidence>
<dbReference type="Proteomes" id="UP001590950">
    <property type="component" value="Unassembled WGS sequence"/>
</dbReference>
<evidence type="ECO:0000313" key="6">
    <source>
        <dbReference type="Proteomes" id="UP001590950"/>
    </source>
</evidence>
<evidence type="ECO:0000256" key="1">
    <source>
        <dbReference type="ARBA" id="ARBA00005179"/>
    </source>
</evidence>
<evidence type="ECO:0008006" key="7">
    <source>
        <dbReference type="Google" id="ProtNLM"/>
    </source>
</evidence>
<dbReference type="Gene3D" id="3.40.50.150">
    <property type="entry name" value="Vaccinia Virus protein VP39"/>
    <property type="match status" value="1"/>
</dbReference>
<dbReference type="InterPro" id="IPR051654">
    <property type="entry name" value="Meroterpenoid_MTases"/>
</dbReference>
<gene>
    <name evidence="5" type="ORF">N7G274_010466</name>
</gene>
<organism evidence="5 6">
    <name type="scientific">Stereocaulon virgatum</name>
    <dbReference type="NCBI Taxonomy" id="373712"/>
    <lineage>
        <taxon>Eukaryota</taxon>
        <taxon>Fungi</taxon>
        <taxon>Dikarya</taxon>
        <taxon>Ascomycota</taxon>
        <taxon>Pezizomycotina</taxon>
        <taxon>Lecanoromycetes</taxon>
        <taxon>OSLEUM clade</taxon>
        <taxon>Lecanoromycetidae</taxon>
        <taxon>Lecanorales</taxon>
        <taxon>Lecanorineae</taxon>
        <taxon>Stereocaulaceae</taxon>
        <taxon>Stereocaulon</taxon>
    </lineage>
</organism>
<keyword evidence="3" id="KW-0949">S-adenosyl-L-methionine</keyword>
<keyword evidence="6" id="KW-1185">Reference proteome</keyword>
<evidence type="ECO:0000256" key="2">
    <source>
        <dbReference type="ARBA" id="ARBA00022679"/>
    </source>
</evidence>
<protein>
    <recommendedName>
        <fullName evidence="7">Methyltransferase type 11 domain-containing protein</fullName>
    </recommendedName>
</protein>
<comment type="caution">
    <text evidence="5">The sequence shown here is derived from an EMBL/GenBank/DDBJ whole genome shotgun (WGS) entry which is preliminary data.</text>
</comment>
<dbReference type="PANTHER" id="PTHR35897">
    <property type="entry name" value="METHYLTRANSFERASE AUSD"/>
    <property type="match status" value="1"/>
</dbReference>
<dbReference type="InterPro" id="IPR029063">
    <property type="entry name" value="SAM-dependent_MTases_sf"/>
</dbReference>
<dbReference type="SUPFAM" id="SSF53335">
    <property type="entry name" value="S-adenosyl-L-methionine-dependent methyltransferases"/>
    <property type="match status" value="1"/>
</dbReference>
<name>A0ABR3ZU96_9LECA</name>
<comment type="pathway">
    <text evidence="1">Secondary metabolite biosynthesis.</text>
</comment>
<evidence type="ECO:0000313" key="5">
    <source>
        <dbReference type="EMBL" id="KAL2036808.1"/>
    </source>
</evidence>
<proteinExistence type="inferred from homology"/>
<accession>A0ABR3ZU96</accession>
<reference evidence="5 6" key="1">
    <citation type="submission" date="2024-09" db="EMBL/GenBank/DDBJ databases">
        <title>Rethinking Asexuality: The Enigmatic Case of Functional Sexual Genes in Lepraria (Stereocaulaceae).</title>
        <authorList>
            <person name="Doellman M."/>
            <person name="Sun Y."/>
            <person name="Barcenas-Pena A."/>
            <person name="Lumbsch H.T."/>
            <person name="Grewe F."/>
        </authorList>
    </citation>
    <scope>NUCLEOTIDE SEQUENCE [LARGE SCALE GENOMIC DNA]</scope>
    <source>
        <strain evidence="5 6">Mercado 3170</strain>
    </source>
</reference>
<keyword evidence="2" id="KW-0808">Transferase</keyword>
<dbReference type="PANTHER" id="PTHR35897:SF1">
    <property type="entry name" value="METHYLTRANSFERASE AUSD"/>
    <property type="match status" value="1"/>
</dbReference>
<comment type="similarity">
    <text evidence="4">Belongs to the class I-like SAM-binding methyltransferase superfamily.</text>
</comment>
<dbReference type="EMBL" id="JBEFKJ010000050">
    <property type="protein sequence ID" value="KAL2036808.1"/>
    <property type="molecule type" value="Genomic_DNA"/>
</dbReference>
<evidence type="ECO:0000256" key="4">
    <source>
        <dbReference type="ARBA" id="ARBA00038314"/>
    </source>
</evidence>
<sequence>MPSSEVQDYGAAVASGTKDVPWYQADPGDGEFSPACRELLETYSKIEPDRVNAHVLEIGIRSLVYDGVPSENLYACDLRAEVLELDVFQPGGDLEVIEEKIDVIYAANFFHLFSWDDQIEVAKRVIRVLKPQMGSLVFGRQVGNINAREMQSTSKPNGVKYTAGVWWYDTDTFRKLRETADNETGTRWKTWVELDKGVGMISRPWAEDGLRRLCYEVERLE</sequence>